<evidence type="ECO:0000256" key="1">
    <source>
        <dbReference type="ARBA" id="ARBA00004953"/>
    </source>
</evidence>
<name>A0A3N4RTY5_9ACTN</name>
<dbReference type="InterPro" id="IPR000878">
    <property type="entry name" value="4pyrrol_Mease"/>
</dbReference>
<feature type="domain" description="Tetrapyrrole methylase" evidence="7">
    <location>
        <begin position="93"/>
        <end position="314"/>
    </location>
</feature>
<feature type="region of interest" description="Disordered" evidence="6">
    <location>
        <begin position="1"/>
        <end position="25"/>
    </location>
</feature>
<dbReference type="EMBL" id="RKQG01000001">
    <property type="protein sequence ID" value="RPE36356.1"/>
    <property type="molecule type" value="Genomic_DNA"/>
</dbReference>
<reference evidence="8 9" key="1">
    <citation type="submission" date="2018-11" db="EMBL/GenBank/DDBJ databases">
        <title>Sequencing the genomes of 1000 actinobacteria strains.</title>
        <authorList>
            <person name="Klenk H.-P."/>
        </authorList>
    </citation>
    <scope>NUCLEOTIDE SEQUENCE [LARGE SCALE GENOMIC DNA]</scope>
    <source>
        <strain evidence="8 9">DSM 44781</strain>
    </source>
</reference>
<dbReference type="PANTHER" id="PTHR43467:SF1">
    <property type="entry name" value="PRECORRIN-6A SYNTHASE [DEACETYLATING]"/>
    <property type="match status" value="1"/>
</dbReference>
<dbReference type="InterPro" id="IPR014777">
    <property type="entry name" value="4pyrrole_Mease_sub1"/>
</dbReference>
<dbReference type="Proteomes" id="UP000266906">
    <property type="component" value="Unassembled WGS sequence"/>
</dbReference>
<gene>
    <name evidence="8" type="ORF">EDD38_4727</name>
</gene>
<accession>A0A3N4RTY5</accession>
<dbReference type="AlphaFoldDB" id="A0A3N4RTY5"/>
<dbReference type="NCBIfam" id="TIGR02434">
    <property type="entry name" value="CobF"/>
    <property type="match status" value="1"/>
</dbReference>
<comment type="caution">
    <text evidence="8">The sequence shown here is derived from an EMBL/GenBank/DDBJ whole genome shotgun (WGS) entry which is preliminary data.</text>
</comment>
<evidence type="ECO:0000256" key="5">
    <source>
        <dbReference type="ARBA" id="ARBA00022691"/>
    </source>
</evidence>
<dbReference type="GO" id="GO:0032259">
    <property type="term" value="P:methylation"/>
    <property type="evidence" value="ECO:0007669"/>
    <property type="project" value="UniProtKB-KW"/>
</dbReference>
<keyword evidence="2" id="KW-0169">Cobalamin biosynthesis</keyword>
<proteinExistence type="predicted"/>
<dbReference type="Gene3D" id="3.30.950.10">
    <property type="entry name" value="Methyltransferase, Cobalt-precorrin-4 Transmethylase, Domain 2"/>
    <property type="match status" value="1"/>
</dbReference>
<dbReference type="GO" id="GO:0009236">
    <property type="term" value="P:cobalamin biosynthetic process"/>
    <property type="evidence" value="ECO:0007669"/>
    <property type="project" value="UniProtKB-KW"/>
</dbReference>
<dbReference type="CDD" id="cd11643">
    <property type="entry name" value="Precorrin-6A-synthase"/>
    <property type="match status" value="1"/>
</dbReference>
<dbReference type="InterPro" id="IPR012797">
    <property type="entry name" value="CobF"/>
</dbReference>
<dbReference type="InterPro" id="IPR014776">
    <property type="entry name" value="4pyrrole_Mease_sub2"/>
</dbReference>
<keyword evidence="5" id="KW-0949">S-adenosyl-L-methionine</keyword>
<keyword evidence="9" id="KW-1185">Reference proteome</keyword>
<keyword evidence="3" id="KW-0489">Methyltransferase</keyword>
<dbReference type="Pfam" id="PF00590">
    <property type="entry name" value="TP_methylase"/>
    <property type="match status" value="1"/>
</dbReference>
<comment type="pathway">
    <text evidence="1">Cofactor biosynthesis; adenosylcobalamin biosynthesis.</text>
</comment>
<evidence type="ECO:0000313" key="9">
    <source>
        <dbReference type="Proteomes" id="UP000266906"/>
    </source>
</evidence>
<evidence type="ECO:0000259" key="7">
    <source>
        <dbReference type="Pfam" id="PF00590"/>
    </source>
</evidence>
<dbReference type="SUPFAM" id="SSF53790">
    <property type="entry name" value="Tetrapyrrole methylase"/>
    <property type="match status" value="1"/>
</dbReference>
<dbReference type="Gene3D" id="3.40.1010.10">
    <property type="entry name" value="Cobalt-precorrin-4 Transmethylase, Domain 1"/>
    <property type="match status" value="1"/>
</dbReference>
<evidence type="ECO:0000256" key="2">
    <source>
        <dbReference type="ARBA" id="ARBA00022573"/>
    </source>
</evidence>
<dbReference type="PANTHER" id="PTHR43467">
    <property type="entry name" value="COBALT-PRECORRIN-2 C(20)-METHYLTRANSFERASE"/>
    <property type="match status" value="1"/>
</dbReference>
<evidence type="ECO:0000313" key="8">
    <source>
        <dbReference type="EMBL" id="RPE36356.1"/>
    </source>
</evidence>
<protein>
    <submittedName>
        <fullName evidence="8">Precorrin-6A synthase (Deacetylating)</fullName>
    </submittedName>
</protein>
<dbReference type="InterPro" id="IPR035996">
    <property type="entry name" value="4pyrrol_Methylase_sf"/>
</dbReference>
<evidence type="ECO:0000256" key="6">
    <source>
        <dbReference type="SAM" id="MobiDB-lite"/>
    </source>
</evidence>
<dbReference type="GO" id="GO:0043819">
    <property type="term" value="F:precorrin-6A synthase (deacetylating) activity"/>
    <property type="evidence" value="ECO:0007669"/>
    <property type="project" value="InterPro"/>
</dbReference>
<evidence type="ECO:0000256" key="4">
    <source>
        <dbReference type="ARBA" id="ARBA00022679"/>
    </source>
</evidence>
<organism evidence="8 9">
    <name type="scientific">Kitasatospora cineracea</name>
    <dbReference type="NCBI Taxonomy" id="88074"/>
    <lineage>
        <taxon>Bacteria</taxon>
        <taxon>Bacillati</taxon>
        <taxon>Actinomycetota</taxon>
        <taxon>Actinomycetes</taxon>
        <taxon>Kitasatosporales</taxon>
        <taxon>Streptomycetaceae</taxon>
        <taxon>Kitasatospora</taxon>
    </lineage>
</organism>
<sequence>MGQAHRKSRELEPVEPPGTGVPADLIGPHTVEAIARAVYDAMYDEYKEPLCAAPALSSRMVEAGLLGRSAATVPPPDGGAGPAGGTIAGMRTLLVIGIGAGDPDHLTLEAVKAFGRADVFLLLDKPAERQDLMRLRRDMIAEHGRPGHRVVELVDPARDRGAAAYAEAVEEWRERRADLVERAVAEQVPDGGTGALLVWGDPALYDSVTAVLDRVLARGRTEFGYTVVPGISSVSVLAARHRTTLTRTARPVRITTGRRLAAEGFGPGSEDAVVMLDGQGAFAEIDPAGVHIHYGAYLGTGDEILVSGPLAELADEIAELRREARERKGWIMDSYLLRRTDD</sequence>
<keyword evidence="4" id="KW-0808">Transferase</keyword>
<evidence type="ECO:0000256" key="3">
    <source>
        <dbReference type="ARBA" id="ARBA00022603"/>
    </source>
</evidence>